<protein>
    <submittedName>
        <fullName evidence="1">Uncharacterized protein</fullName>
    </submittedName>
</protein>
<evidence type="ECO:0000313" key="1">
    <source>
        <dbReference type="EMBL" id="GGJ00242.1"/>
    </source>
</evidence>
<gene>
    <name evidence="1" type="ORF">GCM10009083_16280</name>
</gene>
<comment type="caution">
    <text evidence="1">The sequence shown here is derived from an EMBL/GenBank/DDBJ whole genome shotgun (WGS) entry which is preliminary data.</text>
</comment>
<accession>A0ABQ2CPC7</accession>
<sequence length="709" mass="74252">MNMRRGQRGIATVLTVVLLGLSLTSATLVGVSQLRSSQEMSVSLHAQTMAQQRAWLAAEAFQGYLQEVVQSADDWQALDQALRSQSGALELSGLEGVELSLAEYDASQPDSVDLRLHIRATSAAGSRAAATSTLETVYRIRPPGEGEGAPPAPSREVVVFRDGLNITGSMQVLTDPGESYEITVDGEVSMGGLSTGGIDVIRSTRSIRFVGGSASDFREMHANCDVLVSNGSFTVQEVKATRNACLANTINSNLITANGSVEVAGGKHGDIRALANKPSGVAQCAPGAVQWCSMAPGFGVRTRPSPTIANIYSKGAVEFNSTASVGRVQAEGDLLMVGCSPTWNSATYGGNFTNNSSCRGVATRSTAPVPLVPVPPVEVQPEVFDANAYRSAANYIYSWVNGVVRVKVQGVEGVRDWDDPANPAEVRRNGYFYRTANIIDPGNPYWTSRTVAGYLCINNNAPSRRDETAGECLAQTGHGSHAGAALVTYRSGAWTLDGNHHAPGVVLFDGDLVIGNGTYTNTFIATGNLTVSSAGGAVFALNYAGPHGITAEGHTALGVCNNAAYRLRPREFCRSGYNHLAHGGLGNYALMAGSCPLGNINGCSRSVYIGGDIDVQRTVFGVTRAGNLFSTAGNARLHGYISALAQRNNGSVVNQMSASTVINLRVPAVIRDRYDPSGGLVPVTGGGGGGGVGGEVTPGAAWLQWGRYL</sequence>
<name>A0ABQ2CPC7_9GAMM</name>
<dbReference type="Proteomes" id="UP000633263">
    <property type="component" value="Unassembled WGS sequence"/>
</dbReference>
<evidence type="ECO:0000313" key="2">
    <source>
        <dbReference type="Proteomes" id="UP000633263"/>
    </source>
</evidence>
<keyword evidence="2" id="KW-1185">Reference proteome</keyword>
<dbReference type="EMBL" id="BMNN01000003">
    <property type="protein sequence ID" value="GGJ00242.1"/>
    <property type="molecule type" value="Genomic_DNA"/>
</dbReference>
<organism evidence="1 2">
    <name type="scientific">Halopseudomonas pertucinogena</name>
    <dbReference type="NCBI Taxonomy" id="86175"/>
    <lineage>
        <taxon>Bacteria</taxon>
        <taxon>Pseudomonadati</taxon>
        <taxon>Pseudomonadota</taxon>
        <taxon>Gammaproteobacteria</taxon>
        <taxon>Pseudomonadales</taxon>
        <taxon>Pseudomonadaceae</taxon>
        <taxon>Halopseudomonas</taxon>
    </lineage>
</organism>
<proteinExistence type="predicted"/>
<reference evidence="2" key="1">
    <citation type="journal article" date="2019" name="Int. J. Syst. Evol. Microbiol.">
        <title>The Global Catalogue of Microorganisms (GCM) 10K type strain sequencing project: providing services to taxonomists for standard genome sequencing and annotation.</title>
        <authorList>
            <consortium name="The Broad Institute Genomics Platform"/>
            <consortium name="The Broad Institute Genome Sequencing Center for Infectious Disease"/>
            <person name="Wu L."/>
            <person name="Ma J."/>
        </authorList>
    </citation>
    <scope>NUCLEOTIDE SEQUENCE [LARGE SCALE GENOMIC DNA]</scope>
    <source>
        <strain evidence="2">JCM 11590</strain>
    </source>
</reference>